<dbReference type="RefSeq" id="WP_087615594.1">
    <property type="nucleotide sequence ID" value="NZ_JAFBEY010000002.1"/>
</dbReference>
<evidence type="ECO:0000313" key="2">
    <source>
        <dbReference type="EMBL" id="OUZ40755.1"/>
    </source>
</evidence>
<keyword evidence="3" id="KW-1185">Reference proteome</keyword>
<dbReference type="Proteomes" id="UP000196594">
    <property type="component" value="Unassembled WGS sequence"/>
</dbReference>
<reference evidence="2 3" key="1">
    <citation type="journal article" date="2017" name="Int. J. Syst. Evol. Microbiol.">
        <title>Solibacillus kalamii sp. nov., isolated from a high-efficiency particulate arrestance filter system used in the International Space Station.</title>
        <authorList>
            <person name="Checinska Sielaff A."/>
            <person name="Kumar R.M."/>
            <person name="Pal D."/>
            <person name="Mayilraj S."/>
            <person name="Venkateswaran K."/>
        </authorList>
    </citation>
    <scope>NUCLEOTIDE SEQUENCE [LARGE SCALE GENOMIC DNA]</scope>
    <source>
        <strain evidence="2 3">ISSFR-015</strain>
    </source>
</reference>
<accession>A0ABX3ZM67</accession>
<dbReference type="SUPFAM" id="SSF141371">
    <property type="entry name" value="PilZ domain-like"/>
    <property type="match status" value="1"/>
</dbReference>
<sequence>MAFKRTEGFRFTFGIPIEANFTELINGKQEQLEVVKYPCEIIDVSPHGMKMFSSREIGENNNNLMQLELEFILDEVLIKAIGDIVWKKKYGDKFQYGLIFENQPGIEELIVSELKVRRRKEVGRK</sequence>
<dbReference type="Pfam" id="PF07238">
    <property type="entry name" value="PilZ"/>
    <property type="match status" value="1"/>
</dbReference>
<proteinExistence type="predicted"/>
<name>A0ABX3ZM67_9BACL</name>
<gene>
    <name evidence="2" type="ORF">CBM15_02465</name>
</gene>
<protein>
    <submittedName>
        <fullName evidence="2">PilZ domain-containing protein</fullName>
    </submittedName>
</protein>
<feature type="domain" description="PilZ" evidence="1">
    <location>
        <begin position="29"/>
        <end position="106"/>
    </location>
</feature>
<dbReference type="EMBL" id="NHNT01000001">
    <property type="protein sequence ID" value="OUZ40755.1"/>
    <property type="molecule type" value="Genomic_DNA"/>
</dbReference>
<dbReference type="InterPro" id="IPR009875">
    <property type="entry name" value="PilZ_domain"/>
</dbReference>
<evidence type="ECO:0000259" key="1">
    <source>
        <dbReference type="Pfam" id="PF07238"/>
    </source>
</evidence>
<organism evidence="2 3">
    <name type="scientific">Solibacillus kalamii</name>
    <dbReference type="NCBI Taxonomy" id="1748298"/>
    <lineage>
        <taxon>Bacteria</taxon>
        <taxon>Bacillati</taxon>
        <taxon>Bacillota</taxon>
        <taxon>Bacilli</taxon>
        <taxon>Bacillales</taxon>
        <taxon>Caryophanaceae</taxon>
        <taxon>Solibacillus</taxon>
    </lineage>
</organism>
<comment type="caution">
    <text evidence="2">The sequence shown here is derived from an EMBL/GenBank/DDBJ whole genome shotgun (WGS) entry which is preliminary data.</text>
</comment>
<evidence type="ECO:0000313" key="3">
    <source>
        <dbReference type="Proteomes" id="UP000196594"/>
    </source>
</evidence>